<dbReference type="Proteomes" id="UP001055153">
    <property type="component" value="Unassembled WGS sequence"/>
</dbReference>
<proteinExistence type="predicted"/>
<feature type="region of interest" description="Disordered" evidence="1">
    <location>
        <begin position="14"/>
        <end position="34"/>
    </location>
</feature>
<accession>A0ABQ4SH39</accession>
<dbReference type="EMBL" id="BPQQ01000042">
    <property type="protein sequence ID" value="GJE01810.1"/>
    <property type="molecule type" value="Genomic_DNA"/>
</dbReference>
<organism evidence="2 3">
    <name type="scientific">Methylobacterium isbiliense</name>
    <dbReference type="NCBI Taxonomy" id="315478"/>
    <lineage>
        <taxon>Bacteria</taxon>
        <taxon>Pseudomonadati</taxon>
        <taxon>Pseudomonadota</taxon>
        <taxon>Alphaproteobacteria</taxon>
        <taxon>Hyphomicrobiales</taxon>
        <taxon>Methylobacteriaceae</taxon>
        <taxon>Methylobacterium</taxon>
    </lineage>
</organism>
<evidence type="ECO:0000313" key="2">
    <source>
        <dbReference type="EMBL" id="GJE01810.1"/>
    </source>
</evidence>
<sequence>MCGLDARLRIRGRPRAMPGIAGVDSLPDPMQHAQ</sequence>
<protein>
    <submittedName>
        <fullName evidence="2">Uncharacterized protein</fullName>
    </submittedName>
</protein>
<reference evidence="2" key="2">
    <citation type="submission" date="2021-08" db="EMBL/GenBank/DDBJ databases">
        <authorList>
            <person name="Tani A."/>
            <person name="Ola A."/>
            <person name="Ogura Y."/>
            <person name="Katsura K."/>
            <person name="Hayashi T."/>
        </authorList>
    </citation>
    <scope>NUCLEOTIDE SEQUENCE</scope>
    <source>
        <strain evidence="2">DSM 17168</strain>
    </source>
</reference>
<comment type="caution">
    <text evidence="2">The sequence shown here is derived from an EMBL/GenBank/DDBJ whole genome shotgun (WGS) entry which is preliminary data.</text>
</comment>
<keyword evidence="3" id="KW-1185">Reference proteome</keyword>
<reference evidence="2" key="1">
    <citation type="journal article" date="2021" name="Front. Microbiol.">
        <title>Comprehensive Comparative Genomics and Phenotyping of Methylobacterium Species.</title>
        <authorList>
            <person name="Alessa O."/>
            <person name="Ogura Y."/>
            <person name="Fujitani Y."/>
            <person name="Takami H."/>
            <person name="Hayashi T."/>
            <person name="Sahin N."/>
            <person name="Tani A."/>
        </authorList>
    </citation>
    <scope>NUCLEOTIDE SEQUENCE</scope>
    <source>
        <strain evidence="2">DSM 17168</strain>
    </source>
</reference>
<name>A0ABQ4SH39_9HYPH</name>
<evidence type="ECO:0000256" key="1">
    <source>
        <dbReference type="SAM" id="MobiDB-lite"/>
    </source>
</evidence>
<evidence type="ECO:0000313" key="3">
    <source>
        <dbReference type="Proteomes" id="UP001055153"/>
    </source>
</evidence>
<gene>
    <name evidence="2" type="ORF">GMJLKIPL_3746</name>
</gene>